<dbReference type="Proteomes" id="UP001234178">
    <property type="component" value="Unassembled WGS sequence"/>
</dbReference>
<reference evidence="1 2" key="1">
    <citation type="journal article" date="2023" name="Nucleic Acids Res.">
        <title>The hologenome of Daphnia magna reveals possible DNA methylation and microbiome-mediated evolution of the host genome.</title>
        <authorList>
            <person name="Chaturvedi A."/>
            <person name="Li X."/>
            <person name="Dhandapani V."/>
            <person name="Marshall H."/>
            <person name="Kissane S."/>
            <person name="Cuenca-Cambronero M."/>
            <person name="Asole G."/>
            <person name="Calvet F."/>
            <person name="Ruiz-Romero M."/>
            <person name="Marangio P."/>
            <person name="Guigo R."/>
            <person name="Rago D."/>
            <person name="Mirbahai L."/>
            <person name="Eastwood N."/>
            <person name="Colbourne J.K."/>
            <person name="Zhou J."/>
            <person name="Mallon E."/>
            <person name="Orsini L."/>
        </authorList>
    </citation>
    <scope>NUCLEOTIDE SEQUENCE [LARGE SCALE GENOMIC DNA]</scope>
    <source>
        <strain evidence="1">LRV0_1</strain>
    </source>
</reference>
<sequence length="122" mass="14529">MNIERQIGNRSIGFFFFYLWNGAEGDVEEQTLHRTDDSNDRLQNELALTRQKGSSFFIVSIYVQQRESKVFFIVPQLILRLWVVGLHSISSCELVFFKESLRYRDIEKFQPSRFYQLYAFIA</sequence>
<evidence type="ECO:0000313" key="2">
    <source>
        <dbReference type="Proteomes" id="UP001234178"/>
    </source>
</evidence>
<name>A0ABQ9YQU1_9CRUS</name>
<accession>A0ABQ9YQU1</accession>
<comment type="caution">
    <text evidence="1">The sequence shown here is derived from an EMBL/GenBank/DDBJ whole genome shotgun (WGS) entry which is preliminary data.</text>
</comment>
<organism evidence="1 2">
    <name type="scientific">Daphnia magna</name>
    <dbReference type="NCBI Taxonomy" id="35525"/>
    <lineage>
        <taxon>Eukaryota</taxon>
        <taxon>Metazoa</taxon>
        <taxon>Ecdysozoa</taxon>
        <taxon>Arthropoda</taxon>
        <taxon>Crustacea</taxon>
        <taxon>Branchiopoda</taxon>
        <taxon>Diplostraca</taxon>
        <taxon>Cladocera</taxon>
        <taxon>Anomopoda</taxon>
        <taxon>Daphniidae</taxon>
        <taxon>Daphnia</taxon>
    </lineage>
</organism>
<keyword evidence="2" id="KW-1185">Reference proteome</keyword>
<proteinExistence type="predicted"/>
<evidence type="ECO:0000313" key="1">
    <source>
        <dbReference type="EMBL" id="KAK4002906.1"/>
    </source>
</evidence>
<dbReference type="EMBL" id="JAOYFB010000001">
    <property type="protein sequence ID" value="KAK4002906.1"/>
    <property type="molecule type" value="Genomic_DNA"/>
</dbReference>
<gene>
    <name evidence="1" type="ORF">OUZ56_004700</name>
</gene>
<protein>
    <submittedName>
        <fullName evidence="1">Uncharacterized protein</fullName>
    </submittedName>
</protein>